<reference evidence="2" key="1">
    <citation type="submission" date="2008-12" db="EMBL/GenBank/DDBJ databases">
        <title>Complete sequence of Chloroflexus aggregans DSM 9485.</title>
        <authorList>
            <consortium name="US DOE Joint Genome Institute"/>
            <person name="Lucas S."/>
            <person name="Copeland A."/>
            <person name="Lapidus A."/>
            <person name="Glavina del Rio T."/>
            <person name="Dalin E."/>
            <person name="Tice H."/>
            <person name="Pitluck S."/>
            <person name="Foster B."/>
            <person name="Larimer F."/>
            <person name="Land M."/>
            <person name="Hauser L."/>
            <person name="Kyrpides N."/>
            <person name="Mikhailova N."/>
            <person name="Bryant D."/>
            <person name="Richardson P."/>
        </authorList>
    </citation>
    <scope>NUCLEOTIDE SEQUENCE</scope>
    <source>
        <strain evidence="2">DSM 9485</strain>
    </source>
</reference>
<dbReference type="KEGG" id="cag:Cagg_0512"/>
<dbReference type="OrthoDB" id="147162at2"/>
<dbReference type="PANTHER" id="PTHR34227">
    <property type="entry name" value="CHAPERONE PROTEIN YCDY"/>
    <property type="match status" value="1"/>
</dbReference>
<accession>B8G3R8</accession>
<evidence type="ECO:0000256" key="1">
    <source>
        <dbReference type="ARBA" id="ARBA00023186"/>
    </source>
</evidence>
<dbReference type="SUPFAM" id="SSF89155">
    <property type="entry name" value="TorD-like"/>
    <property type="match status" value="1"/>
</dbReference>
<dbReference type="STRING" id="326427.Cagg_0512"/>
<dbReference type="InterPro" id="IPR020945">
    <property type="entry name" value="DMSO/NO3_reduct_chaperone"/>
</dbReference>
<dbReference type="Gene3D" id="1.10.3480.10">
    <property type="entry name" value="TorD-like"/>
    <property type="match status" value="1"/>
</dbReference>
<keyword evidence="3" id="KW-1185">Reference proteome</keyword>
<sequence>MNTDADLVARYALADLIGRQLLAPPTVADVAEAASLPELVAVMADGPEALAIAYEYLFGRNVYPYESIYRDEELMLNTAAAEQVAHFYAECGFTPEYTIGAPDHIGLELMLLARLIATEHTALAQHDHALVRWARQRTATFLHRHIAAWAPIWARAVQRIPAHPFYQTLTTLLLELLGSELERLAGEQVSHTTYIPLQPANPTADETDLSALIRYLITPTKSGIFLSRADYSMLARRLGFSIPIADRFTMARTLFETAGQFDQVGELIGMLRELFATELAELHRLSDTQPLWQPLLEPWVVRLADTNRLTTEQ</sequence>
<organism evidence="2 3">
    <name type="scientific">Chloroflexus aggregans (strain MD-66 / DSM 9485)</name>
    <dbReference type="NCBI Taxonomy" id="326427"/>
    <lineage>
        <taxon>Bacteria</taxon>
        <taxon>Bacillati</taxon>
        <taxon>Chloroflexota</taxon>
        <taxon>Chloroflexia</taxon>
        <taxon>Chloroflexales</taxon>
        <taxon>Chloroflexineae</taxon>
        <taxon>Chloroflexaceae</taxon>
        <taxon>Chloroflexus</taxon>
    </lineage>
</organism>
<dbReference type="InterPro" id="IPR036411">
    <property type="entry name" value="TorD-like_sf"/>
</dbReference>
<name>B8G3R8_CHLAD</name>
<gene>
    <name evidence="2" type="ordered locus">Cagg_0512</name>
</gene>
<dbReference type="PANTHER" id="PTHR34227:SF1">
    <property type="entry name" value="DIMETHYL SULFOXIDE REDUCTASE CHAPERONE-RELATED"/>
    <property type="match status" value="1"/>
</dbReference>
<evidence type="ECO:0000313" key="2">
    <source>
        <dbReference type="EMBL" id="ACL23451.1"/>
    </source>
</evidence>
<protein>
    <submittedName>
        <fullName evidence="2">Uncharacterized component of anaerobic dehydrogenase-like protein</fullName>
    </submittedName>
</protein>
<dbReference type="eggNOG" id="COG3381">
    <property type="taxonomic scope" value="Bacteria"/>
</dbReference>
<dbReference type="EMBL" id="CP001337">
    <property type="protein sequence ID" value="ACL23451.1"/>
    <property type="molecule type" value="Genomic_DNA"/>
</dbReference>
<dbReference type="InterPro" id="IPR050289">
    <property type="entry name" value="TorD/DmsD_chaperones"/>
</dbReference>
<dbReference type="HOGENOM" id="CLU_887660_0_0_0"/>
<dbReference type="AlphaFoldDB" id="B8G3R8"/>
<dbReference type="Pfam" id="PF02613">
    <property type="entry name" value="Nitrate_red_del"/>
    <property type="match status" value="1"/>
</dbReference>
<proteinExistence type="predicted"/>
<keyword evidence="1" id="KW-0143">Chaperone</keyword>
<dbReference type="Proteomes" id="UP000002508">
    <property type="component" value="Chromosome"/>
</dbReference>
<evidence type="ECO:0000313" key="3">
    <source>
        <dbReference type="Proteomes" id="UP000002508"/>
    </source>
</evidence>
<dbReference type="RefSeq" id="WP_012615817.1">
    <property type="nucleotide sequence ID" value="NC_011831.1"/>
</dbReference>